<gene>
    <name evidence="2" type="ORF">FBT96_06075</name>
</gene>
<evidence type="ECO:0000313" key="3">
    <source>
        <dbReference type="Proteomes" id="UP000310597"/>
    </source>
</evidence>
<comment type="caution">
    <text evidence="2">The sequence shown here is derived from an EMBL/GenBank/DDBJ whole genome shotgun (WGS) entry which is preliminary data.</text>
</comment>
<dbReference type="RefSeq" id="WP_136905434.1">
    <property type="nucleotide sequence ID" value="NZ_SWJZ01000017.1"/>
</dbReference>
<dbReference type="OrthoDB" id="9767435at2"/>
<evidence type="ECO:0000313" key="2">
    <source>
        <dbReference type="EMBL" id="TKD22684.1"/>
    </source>
</evidence>
<dbReference type="AlphaFoldDB" id="A0A4U1JU19"/>
<organism evidence="2 3">
    <name type="scientific">Rhodobacter capsulatus</name>
    <name type="common">Rhodopseudomonas capsulata</name>
    <dbReference type="NCBI Taxonomy" id="1061"/>
    <lineage>
        <taxon>Bacteria</taxon>
        <taxon>Pseudomonadati</taxon>
        <taxon>Pseudomonadota</taxon>
        <taxon>Alphaproteobacteria</taxon>
        <taxon>Rhodobacterales</taxon>
        <taxon>Rhodobacter group</taxon>
        <taxon>Rhodobacter</taxon>
    </lineage>
</organism>
<reference evidence="2 3" key="1">
    <citation type="submission" date="2019-04" db="EMBL/GenBank/DDBJ databases">
        <title>Draft Whole-Genome sequence of the purple photosynthetic bacterium Rhodobacter capsulatus SP108 with an indigenous class A beta-lactamase.</title>
        <authorList>
            <person name="Robertson S."/>
            <person name="Meyer T.E."/>
            <person name="Kyndt J.A."/>
        </authorList>
    </citation>
    <scope>NUCLEOTIDE SEQUENCE [LARGE SCALE GENOMIC DNA]</scope>
    <source>
        <strain evidence="2 3">SP108</strain>
    </source>
</reference>
<proteinExistence type="predicted"/>
<dbReference type="EMBL" id="SWJZ01000017">
    <property type="protein sequence ID" value="TKD22684.1"/>
    <property type="molecule type" value="Genomic_DNA"/>
</dbReference>
<dbReference type="InterPro" id="IPR007345">
    <property type="entry name" value="Polysacch_pyruvyl_Trfase"/>
</dbReference>
<accession>A0A4U1JU19</accession>
<sequence length="364" mass="40230">MKIAAITIRRKPVPGSPIRTNTGNYMFTEATYRNIAGDISWIGFNFDPDKINAEYDHVVMPAANWIDRGETLGSLVNLLKRIEIPITCIGLGAQAASAGADPSSLKLSQGAIDLTKILTERCKHISVRGEFTRKVLAHLGCHNTVVTGCPSLYMDLPKDVDTPPSEDLILQGTRYVMSPHYLRTRSLDRKIFSIAGRAEMDMIYQSERLEISLFDGAMGEGWASAVEEAGLHKLYGKATVTELQDYLRAHGKVFTSIDDWSGFLKSRAGVIGTRLHGAILALNSGVRATLLPHDSRTHELIDFAKIPTGNPDLLLNEDQATVRLPDDIDAQVGAFVERREQNRVVYAQLLEANGLTYRRSLPDR</sequence>
<feature type="domain" description="Polysaccharide pyruvyl transferase" evidence="1">
    <location>
        <begin position="49"/>
        <end position="295"/>
    </location>
</feature>
<protein>
    <recommendedName>
        <fullName evidence="1">Polysaccharide pyruvyl transferase domain-containing protein</fullName>
    </recommendedName>
</protein>
<evidence type="ECO:0000259" key="1">
    <source>
        <dbReference type="Pfam" id="PF04230"/>
    </source>
</evidence>
<dbReference type="Proteomes" id="UP000310597">
    <property type="component" value="Unassembled WGS sequence"/>
</dbReference>
<name>A0A4U1JU19_RHOCA</name>
<dbReference type="Pfam" id="PF04230">
    <property type="entry name" value="PS_pyruv_trans"/>
    <property type="match status" value="1"/>
</dbReference>